<reference evidence="1" key="2">
    <citation type="submission" date="2025-08" db="UniProtKB">
        <authorList>
            <consortium name="Ensembl"/>
        </authorList>
    </citation>
    <scope>IDENTIFICATION</scope>
</reference>
<dbReference type="AlphaFoldDB" id="A0A4W6EJI7"/>
<accession>A0A4W6EJI7</accession>
<dbReference type="Proteomes" id="UP000314980">
    <property type="component" value="Unassembled WGS sequence"/>
</dbReference>
<name>A0A4W6EJI7_LATCA</name>
<proteinExistence type="predicted"/>
<evidence type="ECO:0000313" key="1">
    <source>
        <dbReference type="Ensembl" id="ENSLCAP00010037552.1"/>
    </source>
</evidence>
<organism evidence="1 2">
    <name type="scientific">Lates calcarifer</name>
    <name type="common">Barramundi</name>
    <name type="synonym">Holocentrus calcarifer</name>
    <dbReference type="NCBI Taxonomy" id="8187"/>
    <lineage>
        <taxon>Eukaryota</taxon>
        <taxon>Metazoa</taxon>
        <taxon>Chordata</taxon>
        <taxon>Craniata</taxon>
        <taxon>Vertebrata</taxon>
        <taxon>Euteleostomi</taxon>
        <taxon>Actinopterygii</taxon>
        <taxon>Neopterygii</taxon>
        <taxon>Teleostei</taxon>
        <taxon>Neoteleostei</taxon>
        <taxon>Acanthomorphata</taxon>
        <taxon>Carangaria</taxon>
        <taxon>Carangaria incertae sedis</taxon>
        <taxon>Centropomidae</taxon>
        <taxon>Lates</taxon>
    </lineage>
</organism>
<evidence type="ECO:0000313" key="2">
    <source>
        <dbReference type="Proteomes" id="UP000314980"/>
    </source>
</evidence>
<dbReference type="Ensembl" id="ENSLCAT00010038449.1">
    <property type="protein sequence ID" value="ENSLCAP00010037552.1"/>
    <property type="gene ID" value="ENSLCAG00010017597.1"/>
</dbReference>
<protein>
    <submittedName>
        <fullName evidence="1">Uncharacterized protein</fullName>
    </submittedName>
</protein>
<reference evidence="2" key="1">
    <citation type="submission" date="2015-09" db="EMBL/GenBank/DDBJ databases">
        <authorList>
            <person name="Sai Rama Sridatta P."/>
        </authorList>
    </citation>
    <scope>NUCLEOTIDE SEQUENCE [LARGE SCALE GENOMIC DNA]</scope>
</reference>
<dbReference type="InParanoid" id="A0A4W6EJI7"/>
<reference evidence="1" key="3">
    <citation type="submission" date="2025-09" db="UniProtKB">
        <authorList>
            <consortium name="Ensembl"/>
        </authorList>
    </citation>
    <scope>IDENTIFICATION</scope>
</reference>
<keyword evidence="2" id="KW-1185">Reference proteome</keyword>
<sequence length="97" mass="10891">MCFLWRGVSRIDPPNGDRCLSRRGFTKGISSSAHIHPELLTHICWHSVCIHVCLCACCFASPLLTAIHTMRKKTCPNTFHHFTVDEKLEGGGKQSVR</sequence>